<dbReference type="Gene3D" id="3.10.180.10">
    <property type="entry name" value="2,3-Dihydroxybiphenyl 1,2-Dioxygenase, domain 1"/>
    <property type="match status" value="1"/>
</dbReference>
<accession>A0ABP5EFT4</accession>
<dbReference type="Pfam" id="PF18029">
    <property type="entry name" value="Glyoxalase_6"/>
    <property type="match status" value="1"/>
</dbReference>
<dbReference type="InterPro" id="IPR041581">
    <property type="entry name" value="Glyoxalase_6"/>
</dbReference>
<name>A0ABP5EFT4_9ACTN</name>
<dbReference type="RefSeq" id="WP_344661720.1">
    <property type="nucleotide sequence ID" value="NZ_BAAAQM010000059.1"/>
</dbReference>
<reference evidence="3" key="1">
    <citation type="journal article" date="2019" name="Int. J. Syst. Evol. Microbiol.">
        <title>The Global Catalogue of Microorganisms (GCM) 10K type strain sequencing project: providing services to taxonomists for standard genome sequencing and annotation.</title>
        <authorList>
            <consortium name="The Broad Institute Genomics Platform"/>
            <consortium name="The Broad Institute Genome Sequencing Center for Infectious Disease"/>
            <person name="Wu L."/>
            <person name="Ma J."/>
        </authorList>
    </citation>
    <scope>NUCLEOTIDE SEQUENCE [LARGE SCALE GENOMIC DNA]</scope>
    <source>
        <strain evidence="3">JCM 16013</strain>
    </source>
</reference>
<gene>
    <name evidence="2" type="ORF">GCM10009838_72690</name>
</gene>
<evidence type="ECO:0000313" key="2">
    <source>
        <dbReference type="EMBL" id="GAA1996941.1"/>
    </source>
</evidence>
<feature type="domain" description="Glyoxalase-like" evidence="1">
    <location>
        <begin position="6"/>
        <end position="144"/>
    </location>
</feature>
<evidence type="ECO:0000259" key="1">
    <source>
        <dbReference type="Pfam" id="PF18029"/>
    </source>
</evidence>
<evidence type="ECO:0000313" key="3">
    <source>
        <dbReference type="Proteomes" id="UP001499854"/>
    </source>
</evidence>
<proteinExistence type="predicted"/>
<organism evidence="2 3">
    <name type="scientific">Catenulispora subtropica</name>
    <dbReference type="NCBI Taxonomy" id="450798"/>
    <lineage>
        <taxon>Bacteria</taxon>
        <taxon>Bacillati</taxon>
        <taxon>Actinomycetota</taxon>
        <taxon>Actinomycetes</taxon>
        <taxon>Catenulisporales</taxon>
        <taxon>Catenulisporaceae</taxon>
        <taxon>Catenulispora</taxon>
    </lineage>
</organism>
<dbReference type="EMBL" id="BAAAQM010000059">
    <property type="protein sequence ID" value="GAA1996941.1"/>
    <property type="molecule type" value="Genomic_DNA"/>
</dbReference>
<dbReference type="PANTHER" id="PTHR35908">
    <property type="entry name" value="HYPOTHETICAL FUSION PROTEIN"/>
    <property type="match status" value="1"/>
</dbReference>
<dbReference type="SUPFAM" id="SSF54593">
    <property type="entry name" value="Glyoxalase/Bleomycin resistance protein/Dihydroxybiphenyl dioxygenase"/>
    <property type="match status" value="1"/>
</dbReference>
<sequence length="145" mass="16076">MPLSFQVVVDCADPHTLADWWAETLGWDVEPSNEDFIRKMIAEGHADEADTKTHNGVLVWRDGAAVVHPDGRTAGPGARILFQKVPEPKTVKNRVHLDLDVGQDHVEAELERLTARGATFLHRGQEGPSNWVTITDPEGNELCLH</sequence>
<dbReference type="Proteomes" id="UP001499854">
    <property type="component" value="Unassembled WGS sequence"/>
</dbReference>
<comment type="caution">
    <text evidence="2">The sequence shown here is derived from an EMBL/GenBank/DDBJ whole genome shotgun (WGS) entry which is preliminary data.</text>
</comment>
<dbReference type="PANTHER" id="PTHR35908:SF1">
    <property type="entry name" value="CONSERVED PROTEIN"/>
    <property type="match status" value="1"/>
</dbReference>
<protein>
    <submittedName>
        <fullName evidence="2">VOC family protein</fullName>
    </submittedName>
</protein>
<keyword evidence="3" id="KW-1185">Reference proteome</keyword>
<dbReference type="InterPro" id="IPR029068">
    <property type="entry name" value="Glyas_Bleomycin-R_OHBP_Dase"/>
</dbReference>